<evidence type="ECO:0000313" key="8">
    <source>
        <dbReference type="EMBL" id="RKN55599.1"/>
    </source>
</evidence>
<evidence type="ECO:0000256" key="3">
    <source>
        <dbReference type="ARBA" id="ARBA00022692"/>
    </source>
</evidence>
<feature type="transmembrane region" description="Helical" evidence="6">
    <location>
        <begin position="166"/>
        <end position="188"/>
    </location>
</feature>
<keyword evidence="5 6" id="KW-0472">Membrane</keyword>
<evidence type="ECO:0000256" key="2">
    <source>
        <dbReference type="ARBA" id="ARBA00007375"/>
    </source>
</evidence>
<feature type="signal peptide" evidence="7">
    <location>
        <begin position="1"/>
        <end position="23"/>
    </location>
</feature>
<feature type="transmembrane region" description="Helical" evidence="6">
    <location>
        <begin position="113"/>
        <end position="133"/>
    </location>
</feature>
<organism evidence="8 9">
    <name type="scientific">Micromonospora costi</name>
    <dbReference type="NCBI Taxonomy" id="1530042"/>
    <lineage>
        <taxon>Bacteria</taxon>
        <taxon>Bacillati</taxon>
        <taxon>Actinomycetota</taxon>
        <taxon>Actinomycetes</taxon>
        <taxon>Micromonosporales</taxon>
        <taxon>Micromonosporaceae</taxon>
        <taxon>Micromonospora</taxon>
    </lineage>
</organism>
<evidence type="ECO:0000256" key="6">
    <source>
        <dbReference type="SAM" id="Phobius"/>
    </source>
</evidence>
<dbReference type="PANTHER" id="PTHR31885">
    <property type="entry name" value="GH04784P"/>
    <property type="match status" value="1"/>
</dbReference>
<proteinExistence type="inferred from homology"/>
<comment type="caution">
    <text evidence="8">The sequence shown here is derived from an EMBL/GenBank/DDBJ whole genome shotgun (WGS) entry which is preliminary data.</text>
</comment>
<evidence type="ECO:0000256" key="5">
    <source>
        <dbReference type="ARBA" id="ARBA00023136"/>
    </source>
</evidence>
<keyword evidence="3 6" id="KW-0812">Transmembrane</keyword>
<evidence type="ECO:0000256" key="4">
    <source>
        <dbReference type="ARBA" id="ARBA00022989"/>
    </source>
</evidence>
<keyword evidence="4 6" id="KW-1133">Transmembrane helix</keyword>
<comment type="similarity">
    <text evidence="2">Belongs to the TMEM86 family.</text>
</comment>
<dbReference type="GO" id="GO:0016020">
    <property type="term" value="C:membrane"/>
    <property type="evidence" value="ECO:0007669"/>
    <property type="project" value="UniProtKB-SubCell"/>
</dbReference>
<keyword evidence="9" id="KW-1185">Reference proteome</keyword>
<protein>
    <submittedName>
        <fullName evidence="8">Lysoplasmalogenase</fullName>
    </submittedName>
</protein>
<feature type="chain" id="PRO_5017367972" evidence="7">
    <location>
        <begin position="24"/>
        <end position="234"/>
    </location>
</feature>
<comment type="subcellular location">
    <subcellularLocation>
        <location evidence="1">Membrane</location>
        <topology evidence="1">Multi-pass membrane protein</topology>
    </subcellularLocation>
</comment>
<dbReference type="AlphaFoldDB" id="A0A3B0A5A5"/>
<evidence type="ECO:0000313" key="9">
    <source>
        <dbReference type="Proteomes" id="UP000279968"/>
    </source>
</evidence>
<dbReference type="Pfam" id="PF07947">
    <property type="entry name" value="YhhN"/>
    <property type="match status" value="1"/>
</dbReference>
<evidence type="ECO:0000256" key="7">
    <source>
        <dbReference type="SAM" id="SignalP"/>
    </source>
</evidence>
<accession>A0A3B0A5A5</accession>
<keyword evidence="7" id="KW-0732">Signal</keyword>
<gene>
    <name evidence="8" type="ORF">D7193_13280</name>
</gene>
<dbReference type="RefSeq" id="WP_120779783.1">
    <property type="nucleotide sequence ID" value="NZ_JBHLUP010000002.1"/>
</dbReference>
<dbReference type="EMBL" id="RBAN01000002">
    <property type="protein sequence ID" value="RKN55599.1"/>
    <property type="molecule type" value="Genomic_DNA"/>
</dbReference>
<evidence type="ECO:0000256" key="1">
    <source>
        <dbReference type="ARBA" id="ARBA00004141"/>
    </source>
</evidence>
<dbReference type="Proteomes" id="UP000279968">
    <property type="component" value="Unassembled WGS sequence"/>
</dbReference>
<feature type="transmembrane region" description="Helical" evidence="6">
    <location>
        <begin position="139"/>
        <end position="159"/>
    </location>
</feature>
<dbReference type="GO" id="GO:0016787">
    <property type="term" value="F:hydrolase activity"/>
    <property type="evidence" value="ECO:0007669"/>
    <property type="project" value="TreeGrafter"/>
</dbReference>
<dbReference type="PANTHER" id="PTHR31885:SF6">
    <property type="entry name" value="GH04784P"/>
    <property type="match status" value="1"/>
</dbReference>
<feature type="transmembrane region" description="Helical" evidence="6">
    <location>
        <begin position="81"/>
        <end position="101"/>
    </location>
</feature>
<dbReference type="OrthoDB" id="4227931at2"/>
<dbReference type="InterPro" id="IPR012506">
    <property type="entry name" value="TMEM86B-like"/>
</dbReference>
<name>A0A3B0A5A5_9ACTN</name>
<sequence length="234" mass="23544">MPRSRLLMAAFATLAAANLVANATGDRPAELLTKPLLMPLLAAYLWRAATERGHRPQRLVLAALAFSTGGDVALLGTGTGWFLTGMALFLGAHLCYITAFTRRGAASALRRPPLVAVPLGYAVLTVAALAWMWPGLTDAGLAAPVAGYALALATMAATASAHGWRVGLGGALFLASDLLIATGVAGVLDPPGTPVLVMATYAAGQALIVVGRAAGDTAASPTAVTPAAAPAGPR</sequence>
<reference evidence="8 9" key="1">
    <citation type="journal article" date="2015" name="Int. J. Syst. Evol. Microbiol.">
        <title>Micromonospora costi sp. nov., isolated from a leaf of Costus speciosus.</title>
        <authorList>
            <person name="Thawai C."/>
        </authorList>
    </citation>
    <scope>NUCLEOTIDE SEQUENCE [LARGE SCALE GENOMIC DNA]</scope>
    <source>
        <strain evidence="8 9">CS1-12</strain>
    </source>
</reference>